<dbReference type="GO" id="GO:0006338">
    <property type="term" value="P:chromatin remodeling"/>
    <property type="evidence" value="ECO:0007669"/>
    <property type="project" value="InterPro"/>
</dbReference>
<dbReference type="PANTHER" id="PTHR31200:SF1">
    <property type="entry name" value="INO80 COMPLEX SUBUNIT C"/>
    <property type="match status" value="1"/>
</dbReference>
<dbReference type="Proteomes" id="UP001176521">
    <property type="component" value="Unassembled WGS sequence"/>
</dbReference>
<dbReference type="AlphaFoldDB" id="A0AAN6JN33"/>
<accession>A0AAN6JN33</accession>
<dbReference type="Pfam" id="PF08265">
    <property type="entry name" value="YL1_C"/>
    <property type="match status" value="1"/>
</dbReference>
<reference evidence="7" key="1">
    <citation type="journal article" date="2023" name="PhytoFront">
        <title>Draft Genome Resources of Seven Strains of Tilletia horrida, Causal Agent of Kernel Smut of Rice.</title>
        <authorList>
            <person name="Khanal S."/>
            <person name="Antony Babu S."/>
            <person name="Zhou X.G."/>
        </authorList>
    </citation>
    <scope>NUCLEOTIDE SEQUENCE</scope>
    <source>
        <strain evidence="7">TX3</strain>
    </source>
</reference>
<dbReference type="InterPro" id="IPR029525">
    <property type="entry name" value="INO80C/Ies6"/>
</dbReference>
<feature type="domain" description="Vps72/YL1 C-terminal" evidence="6">
    <location>
        <begin position="243"/>
        <end position="272"/>
    </location>
</feature>
<protein>
    <submittedName>
        <fullName evidence="7">Chromatin-remodeling complex subunit ies6</fullName>
    </submittedName>
</protein>
<dbReference type="GO" id="GO:0031011">
    <property type="term" value="C:Ino80 complex"/>
    <property type="evidence" value="ECO:0007669"/>
    <property type="project" value="InterPro"/>
</dbReference>
<evidence type="ECO:0000256" key="5">
    <source>
        <dbReference type="SAM" id="MobiDB-lite"/>
    </source>
</evidence>
<dbReference type="InterPro" id="IPR013272">
    <property type="entry name" value="Vps72/YL1_C"/>
</dbReference>
<name>A0AAN6JN33_9BASI</name>
<sequence>MPRSLKWRPEPEGPPKPSSSTLPAVDTPDAGPTLVEQLSFSSTAKPFKNPAFNRIMSKRNKTLKQIVTTEREAALGLITSGKRKGKRPTALEAAAVVAAGGVAAEAPFEMTIRGPGGRKTRLVGAAARAAQARQLREQKAKEEAEKEGGEEPGGQGDVTVDATADVDADADGEADETKADGADGDAVMEDAQGQAEGSTAAGTEVGAQSPAAAAAAAPIVRPRRDVPSYFSVDAPPSLRPRKHYCDITGLLGPYTDPKTRLRYHNAEIYAVIRRFGPGVDQQYLALRGDAHTIK</sequence>
<feature type="region of interest" description="Disordered" evidence="5">
    <location>
        <begin position="127"/>
        <end position="160"/>
    </location>
</feature>
<evidence type="ECO:0000256" key="3">
    <source>
        <dbReference type="ARBA" id="ARBA00023163"/>
    </source>
</evidence>
<dbReference type="EMBL" id="JAPDMQ010000026">
    <property type="protein sequence ID" value="KAK0539728.1"/>
    <property type="molecule type" value="Genomic_DNA"/>
</dbReference>
<comment type="caution">
    <text evidence="7">The sequence shown here is derived from an EMBL/GenBank/DDBJ whole genome shotgun (WGS) entry which is preliminary data.</text>
</comment>
<feature type="compositionally biased region" description="Basic and acidic residues" evidence="5">
    <location>
        <begin position="134"/>
        <end position="149"/>
    </location>
</feature>
<dbReference type="PANTHER" id="PTHR31200">
    <property type="entry name" value="INO80 COMPLEX SUBUNIT C"/>
    <property type="match status" value="1"/>
</dbReference>
<keyword evidence="4" id="KW-0539">Nucleus</keyword>
<evidence type="ECO:0000256" key="1">
    <source>
        <dbReference type="ARBA" id="ARBA00004123"/>
    </source>
</evidence>
<keyword evidence="3" id="KW-0804">Transcription</keyword>
<gene>
    <name evidence="7" type="primary">IES6</name>
    <name evidence="7" type="ORF">OC842_000852</name>
</gene>
<evidence type="ECO:0000313" key="7">
    <source>
        <dbReference type="EMBL" id="KAK0539728.1"/>
    </source>
</evidence>
<feature type="region of interest" description="Disordered" evidence="5">
    <location>
        <begin position="1"/>
        <end position="31"/>
    </location>
</feature>
<evidence type="ECO:0000313" key="8">
    <source>
        <dbReference type="Proteomes" id="UP001176521"/>
    </source>
</evidence>
<keyword evidence="2" id="KW-0805">Transcription regulation</keyword>
<evidence type="ECO:0000256" key="4">
    <source>
        <dbReference type="ARBA" id="ARBA00023242"/>
    </source>
</evidence>
<evidence type="ECO:0000256" key="2">
    <source>
        <dbReference type="ARBA" id="ARBA00023015"/>
    </source>
</evidence>
<comment type="subcellular location">
    <subcellularLocation>
        <location evidence="1">Nucleus</location>
    </subcellularLocation>
</comment>
<proteinExistence type="predicted"/>
<dbReference type="SMART" id="SM00993">
    <property type="entry name" value="YL1_C"/>
    <property type="match status" value="1"/>
</dbReference>
<evidence type="ECO:0000259" key="6">
    <source>
        <dbReference type="SMART" id="SM00993"/>
    </source>
</evidence>
<organism evidence="7 8">
    <name type="scientific">Tilletia horrida</name>
    <dbReference type="NCBI Taxonomy" id="155126"/>
    <lineage>
        <taxon>Eukaryota</taxon>
        <taxon>Fungi</taxon>
        <taxon>Dikarya</taxon>
        <taxon>Basidiomycota</taxon>
        <taxon>Ustilaginomycotina</taxon>
        <taxon>Exobasidiomycetes</taxon>
        <taxon>Tilletiales</taxon>
        <taxon>Tilletiaceae</taxon>
        <taxon>Tilletia</taxon>
    </lineage>
</organism>
<keyword evidence="8" id="KW-1185">Reference proteome</keyword>